<dbReference type="EMBL" id="NIDE01000004">
    <property type="protein sequence ID" value="OWK43085.1"/>
    <property type="molecule type" value="Genomic_DNA"/>
</dbReference>
<evidence type="ECO:0000256" key="3">
    <source>
        <dbReference type="ARBA" id="ARBA00022801"/>
    </source>
</evidence>
<dbReference type="InterPro" id="IPR009003">
    <property type="entry name" value="Peptidase_S1_PA"/>
</dbReference>
<comment type="caution">
    <text evidence="8">The sequence shown here is derived from an EMBL/GenBank/DDBJ whole genome shotgun (WGS) entry which is preliminary data.</text>
</comment>
<dbReference type="SUPFAM" id="SSF50494">
    <property type="entry name" value="Trypsin-like serine proteases"/>
    <property type="match status" value="1"/>
</dbReference>
<dbReference type="Pfam" id="PF13365">
    <property type="entry name" value="Trypsin_2"/>
    <property type="match status" value="1"/>
</dbReference>
<dbReference type="InterPro" id="IPR043504">
    <property type="entry name" value="Peptidase_S1_PA_chymotrypsin"/>
</dbReference>
<feature type="domain" description="PDZ" evidence="7">
    <location>
        <begin position="288"/>
        <end position="392"/>
    </location>
</feature>
<protein>
    <submittedName>
        <fullName evidence="8">HtrA protease/chaperone protein</fullName>
    </submittedName>
</protein>
<proteinExistence type="inferred from homology"/>
<keyword evidence="6" id="KW-0812">Transmembrane</keyword>
<feature type="region of interest" description="Disordered" evidence="5">
    <location>
        <begin position="1"/>
        <end position="28"/>
    </location>
</feature>
<gene>
    <name evidence="8" type="ORF">FRUB_02684</name>
</gene>
<keyword evidence="4" id="KW-0720">Serine protease</keyword>
<keyword evidence="9" id="KW-1185">Reference proteome</keyword>
<evidence type="ECO:0000259" key="7">
    <source>
        <dbReference type="PROSITE" id="PS50106"/>
    </source>
</evidence>
<keyword evidence="6" id="KW-1133">Transmembrane helix</keyword>
<evidence type="ECO:0000256" key="1">
    <source>
        <dbReference type="ARBA" id="ARBA00010541"/>
    </source>
</evidence>
<dbReference type="PANTHER" id="PTHR43343">
    <property type="entry name" value="PEPTIDASE S12"/>
    <property type="match status" value="1"/>
</dbReference>
<feature type="transmembrane region" description="Helical" evidence="6">
    <location>
        <begin position="31"/>
        <end position="52"/>
    </location>
</feature>
<dbReference type="Proteomes" id="UP000214646">
    <property type="component" value="Unassembled WGS sequence"/>
</dbReference>
<dbReference type="Gene3D" id="2.30.42.10">
    <property type="match status" value="1"/>
</dbReference>
<keyword evidence="3" id="KW-0378">Hydrolase</keyword>
<dbReference type="Pfam" id="PF13180">
    <property type="entry name" value="PDZ_2"/>
    <property type="match status" value="1"/>
</dbReference>
<dbReference type="RefSeq" id="WP_088253985.1">
    <property type="nucleotide sequence ID" value="NZ_NIDE01000004.1"/>
</dbReference>
<dbReference type="Gene3D" id="2.40.10.10">
    <property type="entry name" value="Trypsin-like serine proteases"/>
    <property type="match status" value="2"/>
</dbReference>
<evidence type="ECO:0000256" key="2">
    <source>
        <dbReference type="ARBA" id="ARBA00022670"/>
    </source>
</evidence>
<comment type="similarity">
    <text evidence="1">Belongs to the peptidase S1C family.</text>
</comment>
<dbReference type="SUPFAM" id="SSF50156">
    <property type="entry name" value="PDZ domain-like"/>
    <property type="match status" value="1"/>
</dbReference>
<dbReference type="FunFam" id="2.40.10.10:FF:000001">
    <property type="entry name" value="Periplasmic serine protease DegS"/>
    <property type="match status" value="1"/>
</dbReference>
<dbReference type="PRINTS" id="PR00834">
    <property type="entry name" value="PROTEASES2C"/>
</dbReference>
<name>A0A225E331_9BACT</name>
<dbReference type="InterPro" id="IPR036034">
    <property type="entry name" value="PDZ_sf"/>
</dbReference>
<dbReference type="GO" id="GO:0004252">
    <property type="term" value="F:serine-type endopeptidase activity"/>
    <property type="evidence" value="ECO:0007669"/>
    <property type="project" value="InterPro"/>
</dbReference>
<evidence type="ECO:0000256" key="6">
    <source>
        <dbReference type="SAM" id="Phobius"/>
    </source>
</evidence>
<dbReference type="GO" id="GO:0006508">
    <property type="term" value="P:proteolysis"/>
    <property type="evidence" value="ECO:0007669"/>
    <property type="project" value="UniProtKB-KW"/>
</dbReference>
<dbReference type="InterPro" id="IPR051201">
    <property type="entry name" value="Chloro_Bact_Ser_Proteases"/>
</dbReference>
<evidence type="ECO:0000313" key="8">
    <source>
        <dbReference type="EMBL" id="OWK43085.1"/>
    </source>
</evidence>
<accession>A0A225E331</accession>
<dbReference type="InterPro" id="IPR001940">
    <property type="entry name" value="Peptidase_S1C"/>
</dbReference>
<dbReference type="PANTHER" id="PTHR43343:SF7">
    <property type="entry name" value="PDZ DOMAIN-CONTAINING PROTEIN"/>
    <property type="match status" value="1"/>
</dbReference>
<keyword evidence="2 8" id="KW-0645">Protease</keyword>
<sequence>MSAAPDAPYPRDPYHRDPYPRARPASRPSSAGPLLLAALIGVGFGAGVLWFVSPHLGRDAPHLNPNAVERVADPRSPLDSDEQRAVNLFKDCKDSVVNVDTVVRVRRGLNLGVQEQQTGTGSGFVWDEDGRIVTNFHVVKDAVTNGRGLRVVMSDRSTYDGQVIGTAPDYDLAVVQISAPKDKLKKIKVGHSSDLEVGQKVFAIGNPFALSLTMTSGIISALDREIESSTDRPITGVIQTDASINPGNSGGPLLDKDGRLIGVNTAITSPSGGNVGIGFAIPVDTVNSVVTELIQRGRILKPDLGVKFVDERRLRRAGFANGVMIQEVDPNGPAAKAGLHGLSQDPQTGDVEPGDLIVAINGEEVRKTADLGRILARFKVGDKVKVAYERAEKRAEVEVMLQGV</sequence>
<dbReference type="InterPro" id="IPR001478">
    <property type="entry name" value="PDZ"/>
</dbReference>
<dbReference type="PROSITE" id="PS50106">
    <property type="entry name" value="PDZ"/>
    <property type="match status" value="1"/>
</dbReference>
<organism evidence="8 9">
    <name type="scientific">Fimbriiglobus ruber</name>
    <dbReference type="NCBI Taxonomy" id="1908690"/>
    <lineage>
        <taxon>Bacteria</taxon>
        <taxon>Pseudomonadati</taxon>
        <taxon>Planctomycetota</taxon>
        <taxon>Planctomycetia</taxon>
        <taxon>Gemmatales</taxon>
        <taxon>Gemmataceae</taxon>
        <taxon>Fimbriiglobus</taxon>
    </lineage>
</organism>
<evidence type="ECO:0000256" key="4">
    <source>
        <dbReference type="ARBA" id="ARBA00022825"/>
    </source>
</evidence>
<evidence type="ECO:0000313" key="9">
    <source>
        <dbReference type="Proteomes" id="UP000214646"/>
    </source>
</evidence>
<dbReference type="OrthoDB" id="248175at2"/>
<reference evidence="9" key="1">
    <citation type="submission" date="2017-06" db="EMBL/GenBank/DDBJ databases">
        <title>Genome analysis of Fimbriiglobus ruber SP5, the first member of the order Planctomycetales with confirmed chitinolytic capability.</title>
        <authorList>
            <person name="Ravin N.V."/>
            <person name="Rakitin A.L."/>
            <person name="Ivanova A.A."/>
            <person name="Beletsky A.V."/>
            <person name="Kulichevskaya I.S."/>
            <person name="Mardanov A.V."/>
            <person name="Dedysh S.N."/>
        </authorList>
    </citation>
    <scope>NUCLEOTIDE SEQUENCE [LARGE SCALE GENOMIC DNA]</scope>
    <source>
        <strain evidence="9">SP5</strain>
    </source>
</reference>
<keyword evidence="6" id="KW-0472">Membrane</keyword>
<dbReference type="AlphaFoldDB" id="A0A225E331"/>
<dbReference type="SMART" id="SM00228">
    <property type="entry name" value="PDZ"/>
    <property type="match status" value="1"/>
</dbReference>
<evidence type="ECO:0000256" key="5">
    <source>
        <dbReference type="SAM" id="MobiDB-lite"/>
    </source>
</evidence>